<keyword evidence="2" id="KW-1185">Reference proteome</keyword>
<reference evidence="1" key="1">
    <citation type="submission" date="2020-11" db="EMBL/GenBank/DDBJ databases">
        <title>Novosphingobium aureum sp. nov., a marine bacterium isolated from sediment of a salt flat.</title>
        <authorList>
            <person name="Yoo Y."/>
            <person name="Kim J.-J."/>
        </authorList>
    </citation>
    <scope>NUCLEOTIDE SEQUENCE</scope>
    <source>
        <strain evidence="1">YJ-S2-02</strain>
    </source>
</reference>
<dbReference type="RefSeq" id="WP_197161624.1">
    <property type="nucleotide sequence ID" value="NZ_JADZGI010000001.1"/>
</dbReference>
<protein>
    <submittedName>
        <fullName evidence="1">Uncharacterized protein</fullName>
    </submittedName>
</protein>
<evidence type="ECO:0000313" key="1">
    <source>
        <dbReference type="EMBL" id="MBH0112369.1"/>
    </source>
</evidence>
<dbReference type="AlphaFoldDB" id="A0A931HAU9"/>
<evidence type="ECO:0000313" key="2">
    <source>
        <dbReference type="Proteomes" id="UP000617634"/>
    </source>
</evidence>
<comment type="caution">
    <text evidence="1">The sequence shown here is derived from an EMBL/GenBank/DDBJ whole genome shotgun (WGS) entry which is preliminary data.</text>
</comment>
<organism evidence="1 2">
    <name type="scientific">Novosphingobium aureum</name>
    <dbReference type="NCBI Taxonomy" id="2792964"/>
    <lineage>
        <taxon>Bacteria</taxon>
        <taxon>Pseudomonadati</taxon>
        <taxon>Pseudomonadota</taxon>
        <taxon>Alphaproteobacteria</taxon>
        <taxon>Sphingomonadales</taxon>
        <taxon>Sphingomonadaceae</taxon>
        <taxon>Novosphingobium</taxon>
    </lineage>
</organism>
<dbReference type="Proteomes" id="UP000617634">
    <property type="component" value="Unassembled WGS sequence"/>
</dbReference>
<sequence>MAIRFAAARGCAKPAIDTAICRSAPLSAGNDNADRKCAPGTIELSIVNRTPSAEGVTVPANDEAMLGEALRHFARHGLSAAEHARRNAQAANLNGDAVSCSWWIEICRRLDRRMAARFEKRLAKPA</sequence>
<dbReference type="EMBL" id="JADZGI010000001">
    <property type="protein sequence ID" value="MBH0112369.1"/>
    <property type="molecule type" value="Genomic_DNA"/>
</dbReference>
<accession>A0A931HAU9</accession>
<name>A0A931HAU9_9SPHN</name>
<gene>
    <name evidence="1" type="ORF">I5E68_05295</name>
</gene>
<proteinExistence type="predicted"/>